<evidence type="ECO:0008006" key="5">
    <source>
        <dbReference type="Google" id="ProtNLM"/>
    </source>
</evidence>
<sequence length="239" mass="27753">MTKRNMYITISILILVILLSGCTSTNNDENNSSQEEISNLEEEIESKQQKIDELKKQNQKLQTTLDESKTNNEKDNIISKSIEVMKVIKEKNTDQLSSYVHPEEGLRFSPYFNVDKDNDKMFSKEDVAKLWDNSTEYKWGNYDGSGNPIELTFKGYYEEFIYNKDFINPEIIGNNVPIGEGNTLDNIKDIYPDSHFIEFHFTGSDTQAQGMDWQSLRLVFKQKDNTWHLIGIVHGQWTI</sequence>
<keyword evidence="2" id="KW-0732">Signal</keyword>
<comment type="caution">
    <text evidence="3">The sequence shown here is derived from an EMBL/GenBank/DDBJ whole genome shotgun (WGS) entry which is preliminary data.</text>
</comment>
<feature type="coiled-coil region" evidence="1">
    <location>
        <begin position="23"/>
        <end position="71"/>
    </location>
</feature>
<dbReference type="EMBL" id="WSFT01000036">
    <property type="protein sequence ID" value="MBS4538661.1"/>
    <property type="molecule type" value="Genomic_DNA"/>
</dbReference>
<evidence type="ECO:0000313" key="3">
    <source>
        <dbReference type="EMBL" id="MBS4538661.1"/>
    </source>
</evidence>
<name>A0A942UXB6_9FIRM</name>
<dbReference type="PROSITE" id="PS51257">
    <property type="entry name" value="PROKAR_LIPOPROTEIN"/>
    <property type="match status" value="1"/>
</dbReference>
<feature type="signal peptide" evidence="2">
    <location>
        <begin position="1"/>
        <end position="25"/>
    </location>
</feature>
<reference evidence="3" key="1">
    <citation type="submission" date="2019-12" db="EMBL/GenBank/DDBJ databases">
        <title>Clostridiaceae gen. nov. sp. nov., isolated from sediment in Xinjiang, China.</title>
        <authorList>
            <person name="Zhang R."/>
        </authorList>
    </citation>
    <scope>NUCLEOTIDE SEQUENCE</scope>
    <source>
        <strain evidence="3">D2Q-11</strain>
    </source>
</reference>
<dbReference type="RefSeq" id="WP_203366580.1">
    <property type="nucleotide sequence ID" value="NZ_WSFT01000036.1"/>
</dbReference>
<keyword evidence="4" id="KW-1185">Reference proteome</keyword>
<gene>
    <name evidence="3" type="ORF">GOQ27_09305</name>
</gene>
<evidence type="ECO:0000256" key="1">
    <source>
        <dbReference type="SAM" id="Coils"/>
    </source>
</evidence>
<dbReference type="AlphaFoldDB" id="A0A942UXB6"/>
<proteinExistence type="predicted"/>
<accession>A0A942UXB6</accession>
<feature type="chain" id="PRO_5038963109" description="Lipoprotein" evidence="2">
    <location>
        <begin position="26"/>
        <end position="239"/>
    </location>
</feature>
<organism evidence="3 4">
    <name type="scientific">Anaeromonas frigoriresistens</name>
    <dbReference type="NCBI Taxonomy" id="2683708"/>
    <lineage>
        <taxon>Bacteria</taxon>
        <taxon>Bacillati</taxon>
        <taxon>Bacillota</taxon>
        <taxon>Tissierellia</taxon>
        <taxon>Tissierellales</taxon>
        <taxon>Thermohalobacteraceae</taxon>
        <taxon>Anaeromonas</taxon>
    </lineage>
</organism>
<dbReference type="Proteomes" id="UP000724672">
    <property type="component" value="Unassembled WGS sequence"/>
</dbReference>
<keyword evidence="1" id="KW-0175">Coiled coil</keyword>
<evidence type="ECO:0000256" key="2">
    <source>
        <dbReference type="SAM" id="SignalP"/>
    </source>
</evidence>
<protein>
    <recommendedName>
        <fullName evidence="5">Lipoprotein</fullName>
    </recommendedName>
</protein>
<evidence type="ECO:0000313" key="4">
    <source>
        <dbReference type="Proteomes" id="UP000724672"/>
    </source>
</evidence>